<gene>
    <name evidence="2" type="primary">P0551A11.25</name>
</gene>
<sequence>MVVCIVQVPSAYRWNLVASVVDTMVGWDSEDTMVGWDSEVKALLGLPVLATMTLLGAIHLIEGVAIGALIQLHTKGFLWVQNINARFCHFFIN</sequence>
<dbReference type="Proteomes" id="UP000817658">
    <property type="component" value="Chromosome 1"/>
</dbReference>
<proteinExistence type="predicted"/>
<protein>
    <submittedName>
        <fullName evidence="2">Uncharacterized protein</fullName>
    </submittedName>
</protein>
<name>Q655B5_ORYSJ</name>
<keyword evidence="1" id="KW-0472">Membrane</keyword>
<keyword evidence="1" id="KW-1133">Transmembrane helix</keyword>
<reference evidence="2" key="1">
    <citation type="journal article" date="2002" name="Nature">
        <title>The genome sequence and structure of rice chromosome 1.</title>
        <authorList>
            <person name="Sasaki T."/>
            <person name="Matsumoto T."/>
            <person name="Yamamoto K."/>
            <person name="Sakata K."/>
            <person name="Baba T."/>
            <person name="Katayose Y."/>
            <person name="Wu J."/>
            <person name="Niimura Y."/>
            <person name="Cheng Z."/>
            <person name="Nagamura Y."/>
            <person name="Antonio B.A."/>
            <person name="Kanamori H."/>
            <person name="Hosokawa S."/>
            <person name="Masukawa M."/>
            <person name="Arikawa K."/>
            <person name="Chiden Y."/>
            <person name="Hayashi M."/>
            <person name="Okamoto M."/>
            <person name="Ando T."/>
            <person name="Aoki H."/>
            <person name="Arita K."/>
            <person name="Hamada M."/>
            <person name="Harada C."/>
            <person name="Hijishita S."/>
            <person name="Honda M."/>
            <person name="Ichikawa Y."/>
            <person name="Idonuma A."/>
            <person name="Iijima M."/>
            <person name="Ikeda M."/>
            <person name="Ikeno M."/>
            <person name="Itoh S."/>
            <person name="Itoh T."/>
            <person name="Itoh Y."/>
            <person name="Itoh Y."/>
            <person name="Iwabuchi A."/>
            <person name="Kamiya K."/>
            <person name="Karasawa W."/>
            <person name="Katagiri S."/>
            <person name="Kikuta A."/>
            <person name="Kobayashi N."/>
            <person name="Kono I."/>
            <person name="Machita K."/>
            <person name="Maehara T."/>
            <person name="Mizuno H."/>
            <person name="Mizubayashi T."/>
            <person name="Mukai Y."/>
            <person name="Nagasaki H."/>
            <person name="Nakashima M."/>
            <person name="Nakama Y."/>
            <person name="Nakamichi Y."/>
            <person name="Nakamura M."/>
            <person name="Namiki N."/>
            <person name="Negishi M."/>
            <person name="Ohta I."/>
            <person name="Ono N."/>
            <person name="Saji S."/>
            <person name="Sakai K."/>
            <person name="Shibata M."/>
            <person name="Shimokawa T."/>
            <person name="Shomura A."/>
            <person name="Song J."/>
            <person name="Takazaki Y."/>
            <person name="Terasawa K."/>
            <person name="Tsuji K."/>
            <person name="Waki K."/>
            <person name="Yamagata H."/>
            <person name="Yamane H."/>
            <person name="Yoshiki S."/>
            <person name="Yoshihara R."/>
            <person name="Yukawa K."/>
            <person name="Zhong H."/>
            <person name="Iwama H."/>
            <person name="Endo T."/>
            <person name="Ito H."/>
            <person name="Hahn J.H."/>
            <person name="Kim H.I."/>
            <person name="Eun M.Y."/>
            <person name="Yano M."/>
            <person name="Jiang J."/>
            <person name="Gojobori T."/>
        </authorList>
    </citation>
    <scope>NUCLEOTIDE SEQUENCE [LARGE SCALE GENOMIC DNA]</scope>
</reference>
<evidence type="ECO:0000313" key="2">
    <source>
        <dbReference type="EMBL" id="BAD45598.1"/>
    </source>
</evidence>
<organism evidence="2">
    <name type="scientific">Oryza sativa subsp. japonica</name>
    <name type="common">Rice</name>
    <dbReference type="NCBI Taxonomy" id="39947"/>
    <lineage>
        <taxon>Eukaryota</taxon>
        <taxon>Viridiplantae</taxon>
        <taxon>Streptophyta</taxon>
        <taxon>Embryophyta</taxon>
        <taxon>Tracheophyta</taxon>
        <taxon>Spermatophyta</taxon>
        <taxon>Magnoliopsida</taxon>
        <taxon>Liliopsida</taxon>
        <taxon>Poales</taxon>
        <taxon>Poaceae</taxon>
        <taxon>BOP clade</taxon>
        <taxon>Oryzoideae</taxon>
        <taxon>Oryzeae</taxon>
        <taxon>Oryzinae</taxon>
        <taxon>Oryza</taxon>
        <taxon>Oryza sativa</taxon>
    </lineage>
</organism>
<keyword evidence="1" id="KW-0812">Transmembrane</keyword>
<evidence type="ECO:0000256" key="1">
    <source>
        <dbReference type="SAM" id="Phobius"/>
    </source>
</evidence>
<accession>Q655B5</accession>
<feature type="transmembrane region" description="Helical" evidence="1">
    <location>
        <begin position="42"/>
        <end position="70"/>
    </location>
</feature>
<dbReference type="EMBL" id="AP003934">
    <property type="protein sequence ID" value="BAD45598.1"/>
    <property type="molecule type" value="Genomic_DNA"/>
</dbReference>
<dbReference type="AlphaFoldDB" id="Q655B5"/>